<sequence length="168" mass="18498">MRKLDLNAIYISEWVQETLRPVSVSALTAVVAPMGYGKTTAINWFLNQRRQTENAVILRVDIYSDNRSIFWKSVQNAFAAAGLTALAGCEYPEDASSAAQLMDDLCTVLAEMDECMPHYYKITNGHGMGAETIMRAEADLQQGQFDDAQAGGAGSVRPARKPPPRLWP</sequence>
<dbReference type="Proteomes" id="UP000223709">
    <property type="component" value="Chromosome"/>
</dbReference>
<accession>A0A291TCL5</accession>
<feature type="region of interest" description="Disordered" evidence="1">
    <location>
        <begin position="146"/>
        <end position="168"/>
    </location>
</feature>
<evidence type="ECO:0000256" key="1">
    <source>
        <dbReference type="SAM" id="MobiDB-lite"/>
    </source>
</evidence>
<evidence type="ECO:0000313" key="2">
    <source>
        <dbReference type="EMBL" id="ATL90838.1"/>
    </source>
</evidence>
<gene>
    <name evidence="2" type="ORF">CRH10_11325</name>
</gene>
<organism evidence="2 3">
    <name type="scientific">Faecalibacterium prausnitzii</name>
    <dbReference type="NCBI Taxonomy" id="853"/>
    <lineage>
        <taxon>Bacteria</taxon>
        <taxon>Bacillati</taxon>
        <taxon>Bacillota</taxon>
        <taxon>Clostridia</taxon>
        <taxon>Eubacteriales</taxon>
        <taxon>Oscillospiraceae</taxon>
        <taxon>Faecalibacterium</taxon>
    </lineage>
</organism>
<proteinExistence type="predicted"/>
<dbReference type="AlphaFoldDB" id="A0A291TCL5"/>
<dbReference type="RefSeq" id="WP_098924595.1">
    <property type="nucleotide sequence ID" value="NZ_CP023819.1"/>
</dbReference>
<evidence type="ECO:0000313" key="3">
    <source>
        <dbReference type="Proteomes" id="UP000223709"/>
    </source>
</evidence>
<feature type="compositionally biased region" description="Basic residues" evidence="1">
    <location>
        <begin position="158"/>
        <end position="168"/>
    </location>
</feature>
<dbReference type="EMBL" id="CP023819">
    <property type="protein sequence ID" value="ATL90838.1"/>
    <property type="molecule type" value="Genomic_DNA"/>
</dbReference>
<name>A0A291TCL5_9FIRM</name>
<reference evidence="2 3" key="1">
    <citation type="submission" date="2017-10" db="EMBL/GenBank/DDBJ databases">
        <title>Complete Genome Sequence of Faecalibacterium prausnitzii isolated from the gut of healthy adult Indian.</title>
        <authorList>
            <person name="Bag S."/>
            <person name="Ghosh T.S."/>
            <person name="Das B."/>
        </authorList>
    </citation>
    <scope>NUCLEOTIDE SEQUENCE [LARGE SCALE GENOMIC DNA]</scope>
    <source>
        <strain evidence="2 3">Indica</strain>
    </source>
</reference>
<protein>
    <submittedName>
        <fullName evidence="2">Uncharacterized protein</fullName>
    </submittedName>
</protein>